<dbReference type="PROSITE" id="PS01295">
    <property type="entry name" value="ISPD"/>
    <property type="match status" value="1"/>
</dbReference>
<dbReference type="FunFam" id="3.90.550.10:FF:000003">
    <property type="entry name" value="2-C-methyl-D-erythritol 4-phosphate cytidylyltransferase"/>
    <property type="match status" value="1"/>
</dbReference>
<dbReference type="InterPro" id="IPR034683">
    <property type="entry name" value="IspD/TarI"/>
</dbReference>
<keyword evidence="5 7" id="KW-0548">Nucleotidyltransferase</keyword>
<comment type="pathway">
    <text evidence="2 7">Isoprenoid biosynthesis; isopentenyl diphosphate biosynthesis via DXP pathway; isopentenyl diphosphate from 1-deoxy-D-xylulose 5-phosphate: step 2/6.</text>
</comment>
<dbReference type="CDD" id="cd02516">
    <property type="entry name" value="CDP-ME_synthetase"/>
    <property type="match status" value="1"/>
</dbReference>
<dbReference type="InterPro" id="IPR018294">
    <property type="entry name" value="ISPD_synthase_CS"/>
</dbReference>
<evidence type="ECO:0000256" key="3">
    <source>
        <dbReference type="ARBA" id="ARBA00009789"/>
    </source>
</evidence>
<organism evidence="8 9">
    <name type="scientific">Candidatus Choladousia intestinavium</name>
    <dbReference type="NCBI Taxonomy" id="2840727"/>
    <lineage>
        <taxon>Bacteria</taxon>
        <taxon>Bacillati</taxon>
        <taxon>Bacillota</taxon>
        <taxon>Clostridia</taxon>
        <taxon>Lachnospirales</taxon>
        <taxon>Lachnospiraceae</taxon>
        <taxon>Lachnospiraceae incertae sedis</taxon>
        <taxon>Candidatus Choladousia</taxon>
    </lineage>
</organism>
<accession>A0A9D1AG60</accession>
<evidence type="ECO:0000256" key="1">
    <source>
        <dbReference type="ARBA" id="ARBA00001282"/>
    </source>
</evidence>
<reference evidence="8" key="1">
    <citation type="submission" date="2020-10" db="EMBL/GenBank/DDBJ databases">
        <authorList>
            <person name="Gilroy R."/>
        </authorList>
    </citation>
    <scope>NUCLEOTIDE SEQUENCE</scope>
    <source>
        <strain evidence="8">ChiSjej4B22-8148</strain>
    </source>
</reference>
<comment type="catalytic activity">
    <reaction evidence="1 7">
        <text>2-C-methyl-D-erythritol 4-phosphate + CTP + H(+) = 4-CDP-2-C-methyl-D-erythritol + diphosphate</text>
        <dbReference type="Rhea" id="RHEA:13429"/>
        <dbReference type="ChEBI" id="CHEBI:15378"/>
        <dbReference type="ChEBI" id="CHEBI:33019"/>
        <dbReference type="ChEBI" id="CHEBI:37563"/>
        <dbReference type="ChEBI" id="CHEBI:57823"/>
        <dbReference type="ChEBI" id="CHEBI:58262"/>
        <dbReference type="EC" id="2.7.7.60"/>
    </reaction>
</comment>
<dbReference type="Pfam" id="PF01128">
    <property type="entry name" value="IspD"/>
    <property type="match status" value="1"/>
</dbReference>
<dbReference type="HAMAP" id="MF_00108">
    <property type="entry name" value="IspD"/>
    <property type="match status" value="1"/>
</dbReference>
<comment type="similarity">
    <text evidence="3 7">Belongs to the IspD/TarI cytidylyltransferase family. IspD subfamily.</text>
</comment>
<feature type="site" description="Transition state stabilizer" evidence="7">
    <location>
        <position position="23"/>
    </location>
</feature>
<evidence type="ECO:0000256" key="4">
    <source>
        <dbReference type="ARBA" id="ARBA00022679"/>
    </source>
</evidence>
<gene>
    <name evidence="7 8" type="primary">ispD</name>
    <name evidence="8" type="ORF">IAB31_12705</name>
</gene>
<feature type="site" description="Transition state stabilizer" evidence="7">
    <location>
        <position position="16"/>
    </location>
</feature>
<dbReference type="NCBIfam" id="TIGR00453">
    <property type="entry name" value="ispD"/>
    <property type="match status" value="1"/>
</dbReference>
<evidence type="ECO:0000256" key="2">
    <source>
        <dbReference type="ARBA" id="ARBA00004787"/>
    </source>
</evidence>
<keyword evidence="4 7" id="KW-0808">Transferase</keyword>
<dbReference type="AlphaFoldDB" id="A0A9D1AG60"/>
<evidence type="ECO:0000313" key="9">
    <source>
        <dbReference type="Proteomes" id="UP000886757"/>
    </source>
</evidence>
<dbReference type="SUPFAM" id="SSF53448">
    <property type="entry name" value="Nucleotide-diphospho-sugar transferases"/>
    <property type="match status" value="1"/>
</dbReference>
<evidence type="ECO:0000313" key="8">
    <source>
        <dbReference type="EMBL" id="HIR14769.1"/>
    </source>
</evidence>
<dbReference type="PANTHER" id="PTHR32125">
    <property type="entry name" value="2-C-METHYL-D-ERYTHRITOL 4-PHOSPHATE CYTIDYLYLTRANSFERASE, CHLOROPLASTIC"/>
    <property type="match status" value="1"/>
</dbReference>
<keyword evidence="6 7" id="KW-0414">Isoprene biosynthesis</keyword>
<dbReference type="InterPro" id="IPR001228">
    <property type="entry name" value="IspD"/>
</dbReference>
<dbReference type="InterPro" id="IPR050088">
    <property type="entry name" value="IspD/TarI_cytidylyltransf_bact"/>
</dbReference>
<dbReference type="EC" id="2.7.7.60" evidence="7"/>
<feature type="site" description="Positions MEP for the nucleophilic attack" evidence="7">
    <location>
        <position position="155"/>
    </location>
</feature>
<dbReference type="PANTHER" id="PTHR32125:SF4">
    <property type="entry name" value="2-C-METHYL-D-ERYTHRITOL 4-PHOSPHATE CYTIDYLYLTRANSFERASE, CHLOROPLASTIC"/>
    <property type="match status" value="1"/>
</dbReference>
<dbReference type="GO" id="GO:0019288">
    <property type="term" value="P:isopentenyl diphosphate biosynthetic process, methylerythritol 4-phosphate pathway"/>
    <property type="evidence" value="ECO:0007669"/>
    <property type="project" value="UniProtKB-UniRule"/>
</dbReference>
<name>A0A9D1AG60_9FIRM</name>
<protein>
    <recommendedName>
        <fullName evidence="7">2-C-methyl-D-erythritol 4-phosphate cytidylyltransferase</fullName>
        <ecNumber evidence="7">2.7.7.60</ecNumber>
    </recommendedName>
    <alternativeName>
        <fullName evidence="7">4-diphosphocytidyl-2C-methyl-D-erythritol synthase</fullName>
    </alternativeName>
    <alternativeName>
        <fullName evidence="7">MEP cytidylyltransferase</fullName>
        <shortName evidence="7">MCT</shortName>
    </alternativeName>
</protein>
<reference evidence="8" key="2">
    <citation type="journal article" date="2021" name="PeerJ">
        <title>Extensive microbial diversity within the chicken gut microbiome revealed by metagenomics and culture.</title>
        <authorList>
            <person name="Gilroy R."/>
            <person name="Ravi A."/>
            <person name="Getino M."/>
            <person name="Pursley I."/>
            <person name="Horton D.L."/>
            <person name="Alikhan N.F."/>
            <person name="Baker D."/>
            <person name="Gharbi K."/>
            <person name="Hall N."/>
            <person name="Watson M."/>
            <person name="Adriaenssens E.M."/>
            <person name="Foster-Nyarko E."/>
            <person name="Jarju S."/>
            <person name="Secka A."/>
            <person name="Antonio M."/>
            <person name="Oren A."/>
            <person name="Chaudhuri R.R."/>
            <person name="La Ragione R."/>
            <person name="Hildebrand F."/>
            <person name="Pallen M.J."/>
        </authorList>
    </citation>
    <scope>NUCLEOTIDE SEQUENCE</scope>
    <source>
        <strain evidence="8">ChiSjej4B22-8148</strain>
    </source>
</reference>
<dbReference type="EMBL" id="DVGK01000148">
    <property type="protein sequence ID" value="HIR14769.1"/>
    <property type="molecule type" value="Genomic_DNA"/>
</dbReference>
<evidence type="ECO:0000256" key="7">
    <source>
        <dbReference type="HAMAP-Rule" id="MF_00108"/>
    </source>
</evidence>
<dbReference type="Proteomes" id="UP000886757">
    <property type="component" value="Unassembled WGS sequence"/>
</dbReference>
<dbReference type="InterPro" id="IPR029044">
    <property type="entry name" value="Nucleotide-diphossugar_trans"/>
</dbReference>
<comment type="caution">
    <text evidence="8">The sequence shown here is derived from an EMBL/GenBank/DDBJ whole genome shotgun (WGS) entry which is preliminary data.</text>
</comment>
<evidence type="ECO:0000256" key="5">
    <source>
        <dbReference type="ARBA" id="ARBA00022695"/>
    </source>
</evidence>
<proteinExistence type="inferred from homology"/>
<dbReference type="GO" id="GO:0050518">
    <property type="term" value="F:2-C-methyl-D-erythritol 4-phosphate cytidylyltransferase activity"/>
    <property type="evidence" value="ECO:0007669"/>
    <property type="project" value="UniProtKB-UniRule"/>
</dbReference>
<comment type="function">
    <text evidence="7">Catalyzes the formation of 4-diphosphocytidyl-2-C-methyl-D-erythritol from CTP and 2-C-methyl-D-erythritol 4-phosphate (MEP).</text>
</comment>
<evidence type="ECO:0000256" key="6">
    <source>
        <dbReference type="ARBA" id="ARBA00023229"/>
    </source>
</evidence>
<dbReference type="Gene3D" id="3.90.550.10">
    <property type="entry name" value="Spore Coat Polysaccharide Biosynthesis Protein SpsA, Chain A"/>
    <property type="match status" value="1"/>
</dbReference>
<sequence>MDKYTAVVLAAGAGSRMHSKTKKQYLMLKGKPVLYYSLAAFEKHPGIGEIILVCGEEDISWCRQEIVVKFAFQKIKKIIPGGRERYHSVYEGLKAAGSCDWVLIHDGARPVLDQEILDRVLAALPRYRACVAAVPVKDTIKRGDSRGFVTETLPREELWTIQTPQAFSYREILDAYEKLMEQKETQVKITDDAMVAEYIHGTKVKLIEGSYKNIKITTPEDMELAAVYLREI</sequence>
<feature type="site" description="Positions MEP for the nucleophilic attack" evidence="7">
    <location>
        <position position="215"/>
    </location>
</feature>